<sequence length="222" mass="23053">MEFQTKGNGERGYLEGLASRYADLLCTHYVDVLRHLEELRIREWEDLSPRIRVLGGGLGDTGTTPGVVGEDVASPASPPSPATTPTAIGAPEGGSGVATVDGGEGTADMSLGGLTTSLSQPIYVPGKYSPSSCLSDREEDEIYGFGGGGAAVAAGVVGGAIPTIVDGGYGVFGQRMMQRHRLHRRILFSPPPAASVAQPTTTPTVHFTPGPPHASVQLPFQR</sequence>
<feature type="region of interest" description="Disordered" evidence="1">
    <location>
        <begin position="191"/>
        <end position="222"/>
    </location>
</feature>
<dbReference type="InterPro" id="IPR051725">
    <property type="entry name" value="SAM-SH3_domain_protein"/>
</dbReference>
<reference evidence="2" key="2">
    <citation type="submission" date="2017-10" db="EMBL/GenBank/DDBJ databases">
        <title>Ladona fulva Genome sequencing and assembly.</title>
        <authorList>
            <person name="Murali S."/>
            <person name="Richards S."/>
            <person name="Bandaranaike D."/>
            <person name="Bellair M."/>
            <person name="Blankenburg K."/>
            <person name="Chao H."/>
            <person name="Dinh H."/>
            <person name="Doddapaneni H."/>
            <person name="Dugan-Rocha S."/>
            <person name="Elkadiri S."/>
            <person name="Gnanaolivu R."/>
            <person name="Hernandez B."/>
            <person name="Skinner E."/>
            <person name="Javaid M."/>
            <person name="Lee S."/>
            <person name="Li M."/>
            <person name="Ming W."/>
            <person name="Munidasa M."/>
            <person name="Muniz J."/>
            <person name="Nguyen L."/>
            <person name="Hughes D."/>
            <person name="Osuji N."/>
            <person name="Pu L.-L."/>
            <person name="Puazo M."/>
            <person name="Qu C."/>
            <person name="Quiroz J."/>
            <person name="Raj R."/>
            <person name="Weissenberger G."/>
            <person name="Xin Y."/>
            <person name="Zou X."/>
            <person name="Han Y."/>
            <person name="Worley K."/>
            <person name="Muzny D."/>
            <person name="Gibbs R."/>
        </authorList>
    </citation>
    <scope>NUCLEOTIDE SEQUENCE</scope>
    <source>
        <strain evidence="2">Sampled in the wild</strain>
    </source>
</reference>
<gene>
    <name evidence="2" type="ORF">J437_LFUL004461</name>
</gene>
<evidence type="ECO:0000256" key="1">
    <source>
        <dbReference type="SAM" id="MobiDB-lite"/>
    </source>
</evidence>
<dbReference type="OrthoDB" id="10047268at2759"/>
<organism evidence="2 3">
    <name type="scientific">Ladona fulva</name>
    <name type="common">Scarce chaser dragonfly</name>
    <name type="synonym">Libellula fulva</name>
    <dbReference type="NCBI Taxonomy" id="123851"/>
    <lineage>
        <taxon>Eukaryota</taxon>
        <taxon>Metazoa</taxon>
        <taxon>Ecdysozoa</taxon>
        <taxon>Arthropoda</taxon>
        <taxon>Hexapoda</taxon>
        <taxon>Insecta</taxon>
        <taxon>Pterygota</taxon>
        <taxon>Palaeoptera</taxon>
        <taxon>Odonata</taxon>
        <taxon>Epiprocta</taxon>
        <taxon>Anisoptera</taxon>
        <taxon>Libelluloidea</taxon>
        <taxon>Libellulidae</taxon>
        <taxon>Ladona</taxon>
    </lineage>
</organism>
<dbReference type="PANTHER" id="PTHR12301:SF8">
    <property type="entry name" value="STERILE ALPHA MOTIF DOMAIN-CONTAINING PROTEIN 5"/>
    <property type="match status" value="1"/>
</dbReference>
<feature type="region of interest" description="Disordered" evidence="1">
    <location>
        <begin position="56"/>
        <end position="108"/>
    </location>
</feature>
<dbReference type="EMBL" id="KZ308238">
    <property type="protein sequence ID" value="KAG8225460.1"/>
    <property type="molecule type" value="Genomic_DNA"/>
</dbReference>
<evidence type="ECO:0000313" key="3">
    <source>
        <dbReference type="Proteomes" id="UP000792457"/>
    </source>
</evidence>
<dbReference type="Proteomes" id="UP000792457">
    <property type="component" value="Unassembled WGS sequence"/>
</dbReference>
<feature type="compositionally biased region" description="Low complexity" evidence="1">
    <location>
        <begin position="61"/>
        <end position="75"/>
    </location>
</feature>
<protein>
    <submittedName>
        <fullName evidence="2">Uncharacterized protein</fullName>
    </submittedName>
</protein>
<accession>A0A8K0JZB6</accession>
<reference evidence="2" key="1">
    <citation type="submission" date="2013-04" db="EMBL/GenBank/DDBJ databases">
        <authorList>
            <person name="Qu J."/>
            <person name="Murali S.C."/>
            <person name="Bandaranaike D."/>
            <person name="Bellair M."/>
            <person name="Blankenburg K."/>
            <person name="Chao H."/>
            <person name="Dinh H."/>
            <person name="Doddapaneni H."/>
            <person name="Downs B."/>
            <person name="Dugan-Rocha S."/>
            <person name="Elkadiri S."/>
            <person name="Gnanaolivu R.D."/>
            <person name="Hernandez B."/>
            <person name="Javaid M."/>
            <person name="Jayaseelan J.C."/>
            <person name="Lee S."/>
            <person name="Li M."/>
            <person name="Ming W."/>
            <person name="Munidasa M."/>
            <person name="Muniz J."/>
            <person name="Nguyen L."/>
            <person name="Ongeri F."/>
            <person name="Osuji N."/>
            <person name="Pu L.-L."/>
            <person name="Puazo M."/>
            <person name="Qu C."/>
            <person name="Quiroz J."/>
            <person name="Raj R."/>
            <person name="Weissenberger G."/>
            <person name="Xin Y."/>
            <person name="Zou X."/>
            <person name="Han Y."/>
            <person name="Richards S."/>
            <person name="Worley K."/>
            <person name="Muzny D."/>
            <person name="Gibbs R."/>
        </authorList>
    </citation>
    <scope>NUCLEOTIDE SEQUENCE</scope>
    <source>
        <strain evidence="2">Sampled in the wild</strain>
    </source>
</reference>
<name>A0A8K0JZB6_LADFU</name>
<dbReference type="AlphaFoldDB" id="A0A8K0JZB6"/>
<dbReference type="PANTHER" id="PTHR12301">
    <property type="entry name" value="SAM-DOMAIN, SH3 AND NUCLEAR LOCALIZATION SIGNALS PROTEIN RELATED"/>
    <property type="match status" value="1"/>
</dbReference>
<proteinExistence type="predicted"/>
<comment type="caution">
    <text evidence="2">The sequence shown here is derived from an EMBL/GenBank/DDBJ whole genome shotgun (WGS) entry which is preliminary data.</text>
</comment>
<keyword evidence="3" id="KW-1185">Reference proteome</keyword>
<evidence type="ECO:0000313" key="2">
    <source>
        <dbReference type="EMBL" id="KAG8225460.1"/>
    </source>
</evidence>